<dbReference type="Proteomes" id="UP001377168">
    <property type="component" value="Unassembled WGS sequence"/>
</dbReference>
<gene>
    <name evidence="1" type="ORF">WKI67_21240</name>
</gene>
<proteinExistence type="predicted"/>
<accession>A0ACC6PWR1</accession>
<comment type="caution">
    <text evidence="1">The sequence shown here is derived from an EMBL/GenBank/DDBJ whole genome shotgun (WGS) entry which is preliminary data.</text>
</comment>
<keyword evidence="2" id="KW-1185">Reference proteome</keyword>
<name>A0ACC6PWR1_9ACTN</name>
<protein>
    <submittedName>
        <fullName evidence="1">Uncharacterized protein</fullName>
    </submittedName>
</protein>
<organism evidence="1 2">
    <name type="scientific">Streptomyces achmelvichensis</name>
    <dbReference type="NCBI Taxonomy" id="3134111"/>
    <lineage>
        <taxon>Bacteria</taxon>
        <taxon>Bacillati</taxon>
        <taxon>Actinomycetota</taxon>
        <taxon>Actinomycetes</taxon>
        <taxon>Kitasatosporales</taxon>
        <taxon>Streptomycetaceae</taxon>
        <taxon>Streptomyces</taxon>
    </lineage>
</organism>
<evidence type="ECO:0000313" key="2">
    <source>
        <dbReference type="Proteomes" id="UP001377168"/>
    </source>
</evidence>
<sequence length="84" mass="9103">MRPDAGCPEELPGQIVCLDAGDGFTVVKQRHVDGTVSHYVVQRRGTLLLRARTAPGLDVERLRSTLAAARPATDEELVRALPGR</sequence>
<reference evidence="1" key="1">
    <citation type="submission" date="2024-03" db="EMBL/GenBank/DDBJ databases">
        <title>Novel Streptomyces species of biotechnological and ecological value are a feature of Machair soil.</title>
        <authorList>
            <person name="Prole J.R."/>
            <person name="Goodfellow M."/>
            <person name="Allenby N."/>
            <person name="Ward A.C."/>
        </authorList>
    </citation>
    <scope>NUCLEOTIDE SEQUENCE</scope>
    <source>
        <strain evidence="1">MS2.AVA.5</strain>
    </source>
</reference>
<dbReference type="EMBL" id="JBBKAJ010000022">
    <property type="protein sequence ID" value="MEJ8635902.1"/>
    <property type="molecule type" value="Genomic_DNA"/>
</dbReference>
<evidence type="ECO:0000313" key="1">
    <source>
        <dbReference type="EMBL" id="MEJ8635902.1"/>
    </source>
</evidence>